<feature type="region of interest" description="Disordered" evidence="1">
    <location>
        <begin position="1319"/>
        <end position="1348"/>
    </location>
</feature>
<evidence type="ECO:0000313" key="4">
    <source>
        <dbReference type="Proteomes" id="UP001530293"/>
    </source>
</evidence>
<dbReference type="InterPro" id="IPR027417">
    <property type="entry name" value="P-loop_NTPase"/>
</dbReference>
<feature type="compositionally biased region" description="Polar residues" evidence="1">
    <location>
        <begin position="1322"/>
        <end position="1342"/>
    </location>
</feature>
<name>A0ABD3M9Z0_9STRA</name>
<protein>
    <recommendedName>
        <fullName evidence="2">J domain-containing protein</fullName>
    </recommendedName>
</protein>
<dbReference type="PANTHER" id="PTHR43948">
    <property type="entry name" value="DNAJ HOMOLOG SUBFAMILY B"/>
    <property type="match status" value="1"/>
</dbReference>
<organism evidence="3 4">
    <name type="scientific">Discostella pseudostelligera</name>
    <dbReference type="NCBI Taxonomy" id="259834"/>
    <lineage>
        <taxon>Eukaryota</taxon>
        <taxon>Sar</taxon>
        <taxon>Stramenopiles</taxon>
        <taxon>Ochrophyta</taxon>
        <taxon>Bacillariophyta</taxon>
        <taxon>Coscinodiscophyceae</taxon>
        <taxon>Thalassiosirophycidae</taxon>
        <taxon>Stephanodiscales</taxon>
        <taxon>Stephanodiscaceae</taxon>
        <taxon>Discostella</taxon>
    </lineage>
</organism>
<accession>A0ABD3M9Z0</accession>
<dbReference type="EMBL" id="JALLBG020000171">
    <property type="protein sequence ID" value="KAL3760846.1"/>
    <property type="molecule type" value="Genomic_DNA"/>
</dbReference>
<dbReference type="CDD" id="cd06257">
    <property type="entry name" value="DnaJ"/>
    <property type="match status" value="1"/>
</dbReference>
<feature type="domain" description="J" evidence="2">
    <location>
        <begin position="788"/>
        <end position="858"/>
    </location>
</feature>
<dbReference type="PANTHER" id="PTHR43948:SF10">
    <property type="entry name" value="MRJ, ISOFORM E"/>
    <property type="match status" value="1"/>
</dbReference>
<evidence type="ECO:0000313" key="3">
    <source>
        <dbReference type="EMBL" id="KAL3760846.1"/>
    </source>
</evidence>
<reference evidence="3 4" key="1">
    <citation type="submission" date="2024-10" db="EMBL/GenBank/DDBJ databases">
        <title>Updated reference genomes for cyclostephanoid diatoms.</title>
        <authorList>
            <person name="Roberts W.R."/>
            <person name="Alverson A.J."/>
        </authorList>
    </citation>
    <scope>NUCLEOTIDE SEQUENCE [LARGE SCALE GENOMIC DNA]</scope>
    <source>
        <strain evidence="3 4">AJA232-27</strain>
    </source>
</reference>
<dbReference type="Pfam" id="PF07517">
    <property type="entry name" value="SecA_DEAD"/>
    <property type="match status" value="1"/>
</dbReference>
<proteinExistence type="predicted"/>
<dbReference type="SMART" id="SM00271">
    <property type="entry name" value="DnaJ"/>
    <property type="match status" value="1"/>
</dbReference>
<dbReference type="Proteomes" id="UP001530293">
    <property type="component" value="Unassembled WGS sequence"/>
</dbReference>
<dbReference type="InterPro" id="IPR001623">
    <property type="entry name" value="DnaJ_domain"/>
</dbReference>
<sequence>MMVIQRIELKREELTSIIVSSLPVNGASVKIIQAIGKIRPELNELDRFTNLINQYGAYDEICCGLSSTCENILEHYVLKLSTLAKKYADCWARKNTSGRIGYMRAITRKLNNVLGNVDALLTTGGSECVKQQSRQIQSMLHDEFAKFNEAFKTEFSSFDGSFCTKTGILVTIQACRDLHHVECRLIDNKEGKQAVLELLLKEAAKIELSIEESSQWDEIDESLLNFEAATVLDHFVGGEVGSRLRTIRRLREQKEEQVDDQMAAMIQNHDFRGIGAFLLPLSQSNDQLKKQKFRSHQDDITLILKDLMTEVNHLLNAEAALEANAQSVAKKMDILVAAESELQALLASKLNLTYELHAIKRRVNGILCRFTEKITKAIKEKAFIQVMANRQKGSNFLSNMRQHLHPSEIRDFEMAKEKLKREIEETTVLKYVEKFFASDFIDGEDLFKSISSLKEAKDLGKRFPKLVGLYEIAKKSFESNVRKSSQAVTESVSETRCFDDGITHLHLLHRHLQAELRDHCSSDLVSYVERLIGYLRRQKKLNDRVIELNGKEYKENLSQLAGQLDQLSVTHFFPWRKESKRETYSRLCRDLLDMVEGRFNQAVIALKARDLLSVQGTIEFLELVHRKAGRHVTVVKCRIDAIRYHCTDAFCKLCSEATKLLSSENCLPFKEMFVDYRGFAIHVTCVLLSEDGQKNFAHVNQLLFNSLEHGLLSLERHCGKEDILDSARLRSQVLHMRSWGSFAADHLSLLHEEVYSMNKQAKSETWLSKIHKFCWDHFDVGRDLSKLKYCAILGVVPSASEAEIKKAYKKKALLHHPDKDKSNDANMKFRMIKEAEEKLLTMSHISSPTQTQPFDELVFGVGQRLRDQAKSFLADQRFDMVEKLLFELLNIKVLDDLVAPKLNSDEISSSIHALVKGFVEKSRVEVDSHWADRKYKDLNEVISSLKSMERHLKSYTKIFPKSWYTGISTKIESEIDMLGDKARACLQSRAKAEEKQSDVRRFFIQMGFVLTELPSFKNYTKSVMSCVLESCLNTSWGYGYLFELGLSLQKGDDASTDDENRVAQMIVNEFSHFKEVLVMVWNEEVLQKPADEVVMHIKVALAQKVAPAKSDGNHWEDDLMQAIPLLLAGVFSLLTVVKCGASYNRIEEATGSLEMGEKLLLKPHNIQVLTLLLMLGCGTGQQNSIENQVMQIRTGEGKSMILGAASVMFALLGFRVRTVCYSEFLSARDFQLFEDVFERFGLIDYIKYSKITSFAEDSTAAKGDIRGLTKSLLRGTLMPVHNGSFDGAACSSALVREGTTEEIPLEDSVLLRQVTRSESREISNQQQSKPSANNFPSTSTNPWRWPCL</sequence>
<evidence type="ECO:0000259" key="2">
    <source>
        <dbReference type="PROSITE" id="PS50076"/>
    </source>
</evidence>
<keyword evidence="4" id="KW-1185">Reference proteome</keyword>
<dbReference type="Pfam" id="PF00226">
    <property type="entry name" value="DnaJ"/>
    <property type="match status" value="1"/>
</dbReference>
<dbReference type="SUPFAM" id="SSF46565">
    <property type="entry name" value="Chaperone J-domain"/>
    <property type="match status" value="1"/>
</dbReference>
<dbReference type="PROSITE" id="PS50076">
    <property type="entry name" value="DNAJ_2"/>
    <property type="match status" value="1"/>
</dbReference>
<gene>
    <name evidence="3" type="ORF">ACHAWU_007912</name>
</gene>
<dbReference type="SUPFAM" id="SSF52540">
    <property type="entry name" value="P-loop containing nucleoside triphosphate hydrolases"/>
    <property type="match status" value="1"/>
</dbReference>
<dbReference type="InterPro" id="IPR011115">
    <property type="entry name" value="SecA_DEAD"/>
</dbReference>
<dbReference type="Gene3D" id="1.10.287.110">
    <property type="entry name" value="DnaJ domain"/>
    <property type="match status" value="1"/>
</dbReference>
<evidence type="ECO:0000256" key="1">
    <source>
        <dbReference type="SAM" id="MobiDB-lite"/>
    </source>
</evidence>
<dbReference type="PRINTS" id="PR00625">
    <property type="entry name" value="JDOMAIN"/>
</dbReference>
<dbReference type="InterPro" id="IPR036869">
    <property type="entry name" value="J_dom_sf"/>
</dbReference>
<comment type="caution">
    <text evidence="3">The sequence shown here is derived from an EMBL/GenBank/DDBJ whole genome shotgun (WGS) entry which is preliminary data.</text>
</comment>
<dbReference type="Gene3D" id="3.40.50.300">
    <property type="entry name" value="P-loop containing nucleotide triphosphate hydrolases"/>
    <property type="match status" value="1"/>
</dbReference>